<gene>
    <name evidence="1" type="ORF">CCR75_007016</name>
</gene>
<reference evidence="1 2" key="1">
    <citation type="journal article" date="2021" name="Genome Biol.">
        <title>AFLAP: assembly-free linkage analysis pipeline using k-mers from genome sequencing data.</title>
        <authorList>
            <person name="Fletcher K."/>
            <person name="Zhang L."/>
            <person name="Gil J."/>
            <person name="Han R."/>
            <person name="Cavanaugh K."/>
            <person name="Michelmore R."/>
        </authorList>
    </citation>
    <scope>NUCLEOTIDE SEQUENCE [LARGE SCALE GENOMIC DNA]</scope>
    <source>
        <strain evidence="1 2">SF5</strain>
    </source>
</reference>
<accession>A0A976FGQ2</accession>
<dbReference type="EMBL" id="SHOA02000017">
    <property type="protein sequence ID" value="TDH66505.1"/>
    <property type="molecule type" value="Genomic_DNA"/>
</dbReference>
<dbReference type="AlphaFoldDB" id="A0A976FGQ2"/>
<name>A0A976FGQ2_BRELC</name>
<dbReference type="GeneID" id="94350751"/>
<dbReference type="OrthoDB" id="121416at2759"/>
<dbReference type="RefSeq" id="XP_067816004.1">
    <property type="nucleotide sequence ID" value="XM_067965080.1"/>
</dbReference>
<proteinExistence type="predicted"/>
<evidence type="ECO:0000313" key="2">
    <source>
        <dbReference type="Proteomes" id="UP000294530"/>
    </source>
</evidence>
<sequence>MTLDNGNHDKAKVIHILQDTKQIRSKFAGKYVTRQEPTTEIVSLLTDTWKYSSSGRNVRISWLKKIHQLERL</sequence>
<keyword evidence="2" id="KW-1185">Reference proteome</keyword>
<dbReference type="KEGG" id="blac:94350751"/>
<dbReference type="Proteomes" id="UP000294530">
    <property type="component" value="Unassembled WGS sequence"/>
</dbReference>
<organism evidence="1 2">
    <name type="scientific">Bremia lactucae</name>
    <name type="common">Lettuce downy mildew</name>
    <dbReference type="NCBI Taxonomy" id="4779"/>
    <lineage>
        <taxon>Eukaryota</taxon>
        <taxon>Sar</taxon>
        <taxon>Stramenopiles</taxon>
        <taxon>Oomycota</taxon>
        <taxon>Peronosporomycetes</taxon>
        <taxon>Peronosporales</taxon>
        <taxon>Peronosporaceae</taxon>
        <taxon>Bremia</taxon>
    </lineage>
</organism>
<evidence type="ECO:0000313" key="1">
    <source>
        <dbReference type="EMBL" id="TDH66505.1"/>
    </source>
</evidence>
<protein>
    <submittedName>
        <fullName evidence="1">Uncharacterized protein</fullName>
    </submittedName>
</protein>
<comment type="caution">
    <text evidence="1">The sequence shown here is derived from an EMBL/GenBank/DDBJ whole genome shotgun (WGS) entry which is preliminary data.</text>
</comment>